<evidence type="ECO:0000313" key="3">
    <source>
        <dbReference type="EMBL" id="PIA92586.1"/>
    </source>
</evidence>
<proteinExistence type="predicted"/>
<dbReference type="EMBL" id="LKMD01000105">
    <property type="protein sequence ID" value="PIA92586.1"/>
    <property type="molecule type" value="Genomic_DNA"/>
</dbReference>
<dbReference type="Pfam" id="PF08508">
    <property type="entry name" value="DUF1746"/>
    <property type="match status" value="1"/>
</dbReference>
<dbReference type="Proteomes" id="UP001302367">
    <property type="component" value="Chromosome 4"/>
</dbReference>
<sequence length="323" mass="36192">MNDAPASSAAPPATDADLEQDGLDDDTRPLTAKELAKKRRKDRENFQRKRADLLDDLLRNLDILIYAELSTIYYMDCQVTLFFIRAFIQFLFLTPKPAIFQELPDRSFLGSIVGPNLLCMLLHCILATPSAGEATRGYMHGGLIMDFIGQKGPSSKLHLLLLDFVLLGLQIVHLSASTLRRRLRSAIETGSAVVAADPVTATVQTVEDEERGVRRSAEEERRADIEMQNLTAAGTSTESAVPTSADEERERLLASFTPARRTEAHIFDAFNSGQMVIADLDLGKTIKEQMVLMRVKYNVEEERARNAQLRQRLYQRLLSRVGR</sequence>
<gene>
    <name evidence="3" type="ORF">CB0940_04393</name>
    <name evidence="4" type="ORF">RHO25_006261</name>
</gene>
<feature type="domain" description="DUF1746" evidence="2">
    <location>
        <begin position="60"/>
        <end position="172"/>
    </location>
</feature>
<dbReference type="EMBL" id="CP134187">
    <property type="protein sequence ID" value="WPB01631.1"/>
    <property type="molecule type" value="Genomic_DNA"/>
</dbReference>
<evidence type="ECO:0000259" key="2">
    <source>
        <dbReference type="Pfam" id="PF08508"/>
    </source>
</evidence>
<dbReference type="Proteomes" id="UP000230605">
    <property type="component" value="Chromosome 4"/>
</dbReference>
<dbReference type="GO" id="GO:0032933">
    <property type="term" value="P:SREBP signaling pathway"/>
    <property type="evidence" value="ECO:0007669"/>
    <property type="project" value="InterPro"/>
</dbReference>
<protein>
    <recommendedName>
        <fullName evidence="2">DUF1746 domain-containing protein</fullName>
    </recommendedName>
</protein>
<reference evidence="3 5" key="1">
    <citation type="submission" date="2015-10" db="EMBL/GenBank/DDBJ databases">
        <title>The cercosporin biosynthetic gene cluster was horizontally transferred to several fungal lineages and shown to be expanded in Cercospora beticola based on microsynteny with recipient genomes.</title>
        <authorList>
            <person name="De Jonge R."/>
            <person name="Ebert M.K."/>
            <person name="Suttle J.C."/>
            <person name="Jurick Ii W.M."/>
            <person name="Secor G.A."/>
            <person name="Thomma B.P."/>
            <person name="Van De Peer Y."/>
            <person name="Bolton M.D."/>
        </authorList>
    </citation>
    <scope>NUCLEOTIDE SEQUENCE [LARGE SCALE GENOMIC DNA]</scope>
    <source>
        <strain evidence="3 5">09-40</strain>
    </source>
</reference>
<dbReference type="AlphaFoldDB" id="A0A2G5HJ46"/>
<organism evidence="3 5">
    <name type="scientific">Cercospora beticola</name>
    <name type="common">Sugarbeet leaf spot fungus</name>
    <dbReference type="NCBI Taxonomy" id="122368"/>
    <lineage>
        <taxon>Eukaryota</taxon>
        <taxon>Fungi</taxon>
        <taxon>Dikarya</taxon>
        <taxon>Ascomycota</taxon>
        <taxon>Pezizomycotina</taxon>
        <taxon>Dothideomycetes</taxon>
        <taxon>Dothideomycetidae</taxon>
        <taxon>Mycosphaerellales</taxon>
        <taxon>Mycosphaerellaceae</taxon>
        <taxon>Cercospora</taxon>
    </lineage>
</organism>
<dbReference type="GO" id="GO:0005783">
    <property type="term" value="C:endoplasmic reticulum"/>
    <property type="evidence" value="ECO:0007669"/>
    <property type="project" value="TreeGrafter"/>
</dbReference>
<accession>A0A2G5HJ46</accession>
<feature type="compositionally biased region" description="Low complexity" evidence="1">
    <location>
        <begin position="1"/>
        <end position="15"/>
    </location>
</feature>
<reference evidence="4 6" key="2">
    <citation type="submission" date="2023-09" db="EMBL/GenBank/DDBJ databases">
        <title>Complete-Gapless Cercospora beticola genome.</title>
        <authorList>
            <person name="Wyatt N.A."/>
            <person name="Spanner R.E."/>
            <person name="Bolton M.D."/>
        </authorList>
    </citation>
    <scope>NUCLEOTIDE SEQUENCE [LARGE SCALE GENOMIC DNA]</scope>
    <source>
        <strain evidence="4">Cb09-40</strain>
    </source>
</reference>
<name>A0A2G5HJ46_CERBT</name>
<dbReference type="PANTHER" id="PTHR39405">
    <property type="entry name" value="DSC E3 UBIQUITIN LIGASE COMPLEX SUBUNIT 4"/>
    <property type="match status" value="1"/>
</dbReference>
<dbReference type="InterPro" id="IPR013715">
    <property type="entry name" value="DUF1746"/>
</dbReference>
<feature type="region of interest" description="Disordered" evidence="1">
    <location>
        <begin position="1"/>
        <end position="29"/>
    </location>
</feature>
<evidence type="ECO:0000256" key="1">
    <source>
        <dbReference type="SAM" id="MobiDB-lite"/>
    </source>
</evidence>
<dbReference type="PANTHER" id="PTHR39405:SF1">
    <property type="entry name" value="DSC E3 UBIQUITIN LIGASE COMPLEX SUBUNIT 4"/>
    <property type="match status" value="1"/>
</dbReference>
<keyword evidence="6" id="KW-1185">Reference proteome</keyword>
<dbReference type="InterPro" id="IPR038967">
    <property type="entry name" value="Dsc4-like"/>
</dbReference>
<evidence type="ECO:0000313" key="6">
    <source>
        <dbReference type="Proteomes" id="UP001302367"/>
    </source>
</evidence>
<evidence type="ECO:0000313" key="5">
    <source>
        <dbReference type="Proteomes" id="UP000230605"/>
    </source>
</evidence>
<evidence type="ECO:0000313" key="4">
    <source>
        <dbReference type="EMBL" id="WPB01631.1"/>
    </source>
</evidence>
<dbReference type="GO" id="GO:0044695">
    <property type="term" value="C:Dsc E3 ubiquitin ligase complex"/>
    <property type="evidence" value="ECO:0007669"/>
    <property type="project" value="InterPro"/>
</dbReference>
<dbReference type="OrthoDB" id="5428737at2759"/>